<gene>
    <name evidence="2" type="ORF">GO814_14990</name>
</gene>
<name>A0A7X3FDZ9_STAAU</name>
<comment type="caution">
    <text evidence="2">The sequence shown here is derived from an EMBL/GenBank/DDBJ whole genome shotgun (WGS) entry which is preliminary data.</text>
</comment>
<protein>
    <submittedName>
        <fullName evidence="2">Uncharacterized protein</fullName>
    </submittedName>
</protein>
<sequence length="175" mass="20943">MGKFIYKGETIEIGTQQILYASQNLKVSSKDLQERFDKGWDIEDALKYNFNHVMYKGKICRKIKHKGLTFYIVAEDLKRSKVPPQAIIKYLNDGHIMDDILPLETEFYIVEREKDALRNLVYKDRLRKERQKEQAEARRRKERPWLYDGTPQPPYARDEYTQYLMDTSIYPKAVR</sequence>
<dbReference type="Proteomes" id="UP000471199">
    <property type="component" value="Unassembled WGS sequence"/>
</dbReference>
<dbReference type="EMBL" id="WPTS01000048">
    <property type="protein sequence ID" value="MVK36447.1"/>
    <property type="molecule type" value="Genomic_DNA"/>
</dbReference>
<evidence type="ECO:0000313" key="2">
    <source>
        <dbReference type="EMBL" id="MVK36447.1"/>
    </source>
</evidence>
<accession>A0A7X3FDZ9</accession>
<evidence type="ECO:0000313" key="3">
    <source>
        <dbReference type="Proteomes" id="UP000471199"/>
    </source>
</evidence>
<evidence type="ECO:0000256" key="1">
    <source>
        <dbReference type="SAM" id="MobiDB-lite"/>
    </source>
</evidence>
<feature type="compositionally biased region" description="Basic and acidic residues" evidence="1">
    <location>
        <begin position="132"/>
        <end position="145"/>
    </location>
</feature>
<feature type="region of interest" description="Disordered" evidence="1">
    <location>
        <begin position="132"/>
        <end position="153"/>
    </location>
</feature>
<proteinExistence type="predicted"/>
<dbReference type="AlphaFoldDB" id="A0A7X3FDZ9"/>
<reference evidence="2 3" key="1">
    <citation type="submission" date="2019-11" db="EMBL/GenBank/DDBJ databases">
        <title>Implementation of targeted gown and glove precautions to prevent Staphylococcus aureus acquisition in community-based nursing homes.</title>
        <authorList>
            <person name="Stine O.C."/>
        </authorList>
    </citation>
    <scope>NUCLEOTIDE SEQUENCE [LARGE SCALE GENOMIC DNA]</scope>
    <source>
        <strain evidence="2 3">S_2062.LAUP.DI</strain>
    </source>
</reference>
<organism evidence="2 3">
    <name type="scientific">Staphylococcus aureus</name>
    <dbReference type="NCBI Taxonomy" id="1280"/>
    <lineage>
        <taxon>Bacteria</taxon>
        <taxon>Bacillati</taxon>
        <taxon>Bacillota</taxon>
        <taxon>Bacilli</taxon>
        <taxon>Bacillales</taxon>
        <taxon>Staphylococcaceae</taxon>
        <taxon>Staphylococcus</taxon>
    </lineage>
</organism>